<dbReference type="InParanoid" id="A0A263D0X5"/>
<protein>
    <submittedName>
        <fullName evidence="3">Uncharacterized protein</fullName>
    </submittedName>
</protein>
<dbReference type="Gene3D" id="2.130.10.10">
    <property type="entry name" value="YVTN repeat-like/Quinoprotein amine dehydrogenase"/>
    <property type="match status" value="1"/>
</dbReference>
<sequence length="451" mass="46343">MSEPAETPGRPVRRRVPIPVRLIAVTVVVALSAFVFVRSLDDDLPSSLDPAWTVGQSDLGAPAEDRSGETTGLVVGDLAIVAGPGGLFAFGTGDGVRRWDFPIPQLRYCGVTAGPDAVYLTVRPDEAPAATGPCSELVRVGMDGREQWRSDLGPAEPDTGSRSSTAGPLAIGATTGDVALVGARSITARAARDGSTAWTATIEQDMWGESEYGGGCAFRDAIVGPDVIATTIGCERPLIAAGTSDTVLEFRSRADGSVLHRGSVFPGGDATLVHATRAGAVLVGSPGTSGAIVDFVDGSAVHVASYRAPGVSASHGPLATDRELRNAVIAGDLLVLLPTSGLPAAIRISTGRTAWSAQEGPERGGGDGPAVVWKSALLVGDGRVFSAYDLETGALRSDAGIDIGSGPTGDRGRTASTQSWSELHRAGDRIIGFRLDSTRRSVVGLREAGTE</sequence>
<organism evidence="3 4">
    <name type="scientific">Amycolatopsis antarctica</name>
    <dbReference type="NCBI Taxonomy" id="1854586"/>
    <lineage>
        <taxon>Bacteria</taxon>
        <taxon>Bacillati</taxon>
        <taxon>Actinomycetota</taxon>
        <taxon>Actinomycetes</taxon>
        <taxon>Pseudonocardiales</taxon>
        <taxon>Pseudonocardiaceae</taxon>
        <taxon>Amycolatopsis</taxon>
    </lineage>
</organism>
<comment type="caution">
    <text evidence="3">The sequence shown here is derived from an EMBL/GenBank/DDBJ whole genome shotgun (WGS) entry which is preliminary data.</text>
</comment>
<feature type="region of interest" description="Disordered" evidence="1">
    <location>
        <begin position="149"/>
        <end position="168"/>
    </location>
</feature>
<feature type="region of interest" description="Disordered" evidence="1">
    <location>
        <begin position="399"/>
        <end position="419"/>
    </location>
</feature>
<reference evidence="3 4" key="1">
    <citation type="submission" date="2017-07" db="EMBL/GenBank/DDBJ databases">
        <title>Amycolatopsis antarcticus sp. nov., isolated from the surface of an Antarcticus brown macroalga.</title>
        <authorList>
            <person name="Wang J."/>
            <person name="Leiva S."/>
            <person name="Huang J."/>
            <person name="Huang Y."/>
        </authorList>
    </citation>
    <scope>NUCLEOTIDE SEQUENCE [LARGE SCALE GENOMIC DNA]</scope>
    <source>
        <strain evidence="3 4">AU-G6</strain>
    </source>
</reference>
<evidence type="ECO:0000256" key="2">
    <source>
        <dbReference type="SAM" id="Phobius"/>
    </source>
</evidence>
<accession>A0A263D0X5</accession>
<keyword evidence="2" id="KW-0472">Membrane</keyword>
<feature type="transmembrane region" description="Helical" evidence="2">
    <location>
        <begin position="20"/>
        <end position="40"/>
    </location>
</feature>
<keyword evidence="4" id="KW-1185">Reference proteome</keyword>
<dbReference type="EMBL" id="NKYE01000010">
    <property type="protein sequence ID" value="OZM72001.1"/>
    <property type="molecule type" value="Genomic_DNA"/>
</dbReference>
<evidence type="ECO:0000256" key="1">
    <source>
        <dbReference type="SAM" id="MobiDB-lite"/>
    </source>
</evidence>
<dbReference type="OrthoDB" id="3640196at2"/>
<name>A0A263D0X5_9PSEU</name>
<dbReference type="InterPro" id="IPR011047">
    <property type="entry name" value="Quinoprotein_ADH-like_sf"/>
</dbReference>
<dbReference type="Proteomes" id="UP000242444">
    <property type="component" value="Unassembled WGS sequence"/>
</dbReference>
<dbReference type="SUPFAM" id="SSF50998">
    <property type="entry name" value="Quinoprotein alcohol dehydrogenase-like"/>
    <property type="match status" value="1"/>
</dbReference>
<evidence type="ECO:0000313" key="3">
    <source>
        <dbReference type="EMBL" id="OZM72001.1"/>
    </source>
</evidence>
<dbReference type="AlphaFoldDB" id="A0A263D0X5"/>
<gene>
    <name evidence="3" type="ORF">CFN78_17865</name>
</gene>
<keyword evidence="2" id="KW-0812">Transmembrane</keyword>
<keyword evidence="2" id="KW-1133">Transmembrane helix</keyword>
<dbReference type="InterPro" id="IPR015943">
    <property type="entry name" value="WD40/YVTN_repeat-like_dom_sf"/>
</dbReference>
<evidence type="ECO:0000313" key="4">
    <source>
        <dbReference type="Proteomes" id="UP000242444"/>
    </source>
</evidence>
<proteinExistence type="predicted"/>
<dbReference type="RefSeq" id="WP_094863957.1">
    <property type="nucleotide sequence ID" value="NZ_NKYE01000010.1"/>
</dbReference>